<dbReference type="InterPro" id="IPR001091">
    <property type="entry name" value="RM_Methyltransferase"/>
</dbReference>
<organism evidence="6 7">
    <name type="scientific">Candidatus Falkowbacteria bacterium CG10_big_fil_rev_8_21_14_0_10_44_15</name>
    <dbReference type="NCBI Taxonomy" id="1974569"/>
    <lineage>
        <taxon>Bacteria</taxon>
        <taxon>Candidatus Falkowiibacteriota</taxon>
    </lineage>
</organism>
<dbReference type="Gene3D" id="3.40.50.150">
    <property type="entry name" value="Vaccinia Virus protein VP39"/>
    <property type="match status" value="1"/>
</dbReference>
<reference evidence="7" key="1">
    <citation type="submission" date="2017-09" db="EMBL/GenBank/DDBJ databases">
        <title>Depth-based differentiation of microbial function through sediment-hosted aquifers and enrichment of novel symbionts in the deep terrestrial subsurface.</title>
        <authorList>
            <person name="Probst A.J."/>
            <person name="Ladd B."/>
            <person name="Jarett J.K."/>
            <person name="Geller-Mcgrath D.E."/>
            <person name="Sieber C.M.K."/>
            <person name="Emerson J.B."/>
            <person name="Anantharaman K."/>
            <person name="Thomas B.C."/>
            <person name="Malmstrom R."/>
            <person name="Stieglmeier M."/>
            <person name="Klingl A."/>
            <person name="Woyke T."/>
            <person name="Ryan C.M."/>
            <person name="Banfield J.F."/>
        </authorList>
    </citation>
    <scope>NUCLEOTIDE SEQUENCE [LARGE SCALE GENOMIC DNA]</scope>
</reference>
<dbReference type="Pfam" id="PF01555">
    <property type="entry name" value="N6_N4_Mtase"/>
    <property type="match status" value="1"/>
</dbReference>
<dbReference type="GO" id="GO:0032259">
    <property type="term" value="P:methylation"/>
    <property type="evidence" value="ECO:0007669"/>
    <property type="project" value="UniProtKB-KW"/>
</dbReference>
<dbReference type="GO" id="GO:0009007">
    <property type="term" value="F:site-specific DNA-methyltransferase (adenine-specific) activity"/>
    <property type="evidence" value="ECO:0007669"/>
    <property type="project" value="TreeGrafter"/>
</dbReference>
<dbReference type="PROSITE" id="PS00092">
    <property type="entry name" value="N6_MTASE"/>
    <property type="match status" value="1"/>
</dbReference>
<dbReference type="CDD" id="cd02440">
    <property type="entry name" value="AdoMet_MTases"/>
    <property type="match status" value="1"/>
</dbReference>
<dbReference type="EMBL" id="PFAT01000005">
    <property type="protein sequence ID" value="PIR92664.1"/>
    <property type="molecule type" value="Genomic_DNA"/>
</dbReference>
<evidence type="ECO:0000256" key="3">
    <source>
        <dbReference type="ARBA" id="ARBA00022679"/>
    </source>
</evidence>
<name>A0A2H0V0Q7_9BACT</name>
<dbReference type="InterPro" id="IPR002941">
    <property type="entry name" value="DNA_methylase_N4/N6"/>
</dbReference>
<dbReference type="InterPro" id="IPR029063">
    <property type="entry name" value="SAM-dependent_MTases_sf"/>
</dbReference>
<dbReference type="Proteomes" id="UP000228510">
    <property type="component" value="Unassembled WGS sequence"/>
</dbReference>
<feature type="domain" description="DNA methylase N-4/N-6" evidence="5">
    <location>
        <begin position="28"/>
        <end position="303"/>
    </location>
</feature>
<sequence>MPKINNFINKIIQGDALSTLSSLPENSVDVVLTDPPYFLDKMDDKWSYDVVNNKKNQQTIKSLPAGMRMDREQGKRFYEWYIKIAKEAFRVIKPGGFFFSFSSPRLYHRMASAVDDAAEFLIRDCFIWLYTQNQAKAMSLNHVIDKMDASDIAKKKLKEKLKGWKTPQIKSCFEPIVMAQKPSEGTFVDNIIKHNVGLFNTNLRIGDNMFPSNVFTVNEINEIIDKAFLISKPTKKEKGNYNTHQTVKPLAICEYIIHLSTFSPEAIVLDPFVGSGTTAVAAKKLGKNYIGIDSSPEYVKIAEQRLKELDGRRNLNEAEVEKSRGQLNIFNLAKLDYVRT</sequence>
<evidence type="ECO:0000256" key="1">
    <source>
        <dbReference type="ARBA" id="ARBA00006594"/>
    </source>
</evidence>
<dbReference type="PANTHER" id="PTHR13370">
    <property type="entry name" value="RNA METHYLASE-RELATED"/>
    <property type="match status" value="1"/>
</dbReference>
<evidence type="ECO:0000256" key="2">
    <source>
        <dbReference type="ARBA" id="ARBA00022603"/>
    </source>
</evidence>
<gene>
    <name evidence="6" type="ORF">COU01_00590</name>
</gene>
<dbReference type="SUPFAM" id="SSF53335">
    <property type="entry name" value="S-adenosyl-L-methionine-dependent methyltransferases"/>
    <property type="match status" value="1"/>
</dbReference>
<dbReference type="GO" id="GO:0005737">
    <property type="term" value="C:cytoplasm"/>
    <property type="evidence" value="ECO:0007669"/>
    <property type="project" value="TreeGrafter"/>
</dbReference>
<evidence type="ECO:0000313" key="7">
    <source>
        <dbReference type="Proteomes" id="UP000228510"/>
    </source>
</evidence>
<dbReference type="EC" id="2.1.1.-" evidence="4"/>
<dbReference type="PRINTS" id="PR00508">
    <property type="entry name" value="S21N4MTFRASE"/>
</dbReference>
<dbReference type="GO" id="GO:0003677">
    <property type="term" value="F:DNA binding"/>
    <property type="evidence" value="ECO:0007669"/>
    <property type="project" value="InterPro"/>
</dbReference>
<evidence type="ECO:0000313" key="6">
    <source>
        <dbReference type="EMBL" id="PIR92664.1"/>
    </source>
</evidence>
<comment type="caution">
    <text evidence="6">The sequence shown here is derived from an EMBL/GenBank/DDBJ whole genome shotgun (WGS) entry which is preliminary data.</text>
</comment>
<comment type="similarity">
    <text evidence="1 4">Belongs to the N(4)/N(6)-methyltransferase family.</text>
</comment>
<proteinExistence type="inferred from homology"/>
<dbReference type="GO" id="GO:0008170">
    <property type="term" value="F:N-methyltransferase activity"/>
    <property type="evidence" value="ECO:0007669"/>
    <property type="project" value="InterPro"/>
</dbReference>
<dbReference type="InterPro" id="IPR002052">
    <property type="entry name" value="DNA_methylase_N6_adenine_CS"/>
</dbReference>
<dbReference type="AlphaFoldDB" id="A0A2H0V0Q7"/>
<keyword evidence="2 6" id="KW-0489">Methyltransferase</keyword>
<keyword evidence="3 6" id="KW-0808">Transferase</keyword>
<evidence type="ECO:0000256" key="4">
    <source>
        <dbReference type="RuleBase" id="RU362026"/>
    </source>
</evidence>
<evidence type="ECO:0000259" key="5">
    <source>
        <dbReference type="Pfam" id="PF01555"/>
    </source>
</evidence>
<accession>A0A2H0V0Q7</accession>
<dbReference type="PANTHER" id="PTHR13370:SF3">
    <property type="entry name" value="TRNA (GUANINE(10)-N2)-METHYLTRANSFERASE HOMOLOG"/>
    <property type="match status" value="1"/>
</dbReference>
<protein>
    <recommendedName>
        <fullName evidence="4">Methyltransferase</fullName>
        <ecNumber evidence="4">2.1.1.-</ecNumber>
    </recommendedName>
</protein>